<evidence type="ECO:0000313" key="2">
    <source>
        <dbReference type="EMBL" id="KDP30426.1"/>
    </source>
</evidence>
<dbReference type="EMBL" id="KK914682">
    <property type="protein sequence ID" value="KDP30426.1"/>
    <property type="molecule type" value="Genomic_DNA"/>
</dbReference>
<evidence type="ECO:0000256" key="1">
    <source>
        <dbReference type="SAM" id="MobiDB-lite"/>
    </source>
</evidence>
<reference evidence="2 3" key="1">
    <citation type="journal article" date="2014" name="PLoS ONE">
        <title>Global Analysis of Gene Expression Profiles in Physic Nut (Jatropha curcas L.) Seedlings Exposed to Salt Stress.</title>
        <authorList>
            <person name="Zhang L."/>
            <person name="Zhang C."/>
            <person name="Wu P."/>
            <person name="Chen Y."/>
            <person name="Li M."/>
            <person name="Jiang H."/>
            <person name="Wu G."/>
        </authorList>
    </citation>
    <scope>NUCLEOTIDE SEQUENCE [LARGE SCALE GENOMIC DNA]</scope>
    <source>
        <strain evidence="3">cv. GZQX0401</strain>
        <tissue evidence="2">Young leaves</tissue>
    </source>
</reference>
<organism evidence="2 3">
    <name type="scientific">Jatropha curcas</name>
    <name type="common">Barbados nut</name>
    <dbReference type="NCBI Taxonomy" id="180498"/>
    <lineage>
        <taxon>Eukaryota</taxon>
        <taxon>Viridiplantae</taxon>
        <taxon>Streptophyta</taxon>
        <taxon>Embryophyta</taxon>
        <taxon>Tracheophyta</taxon>
        <taxon>Spermatophyta</taxon>
        <taxon>Magnoliopsida</taxon>
        <taxon>eudicotyledons</taxon>
        <taxon>Gunneridae</taxon>
        <taxon>Pentapetalae</taxon>
        <taxon>rosids</taxon>
        <taxon>fabids</taxon>
        <taxon>Malpighiales</taxon>
        <taxon>Euphorbiaceae</taxon>
        <taxon>Crotonoideae</taxon>
        <taxon>Jatropheae</taxon>
        <taxon>Jatropha</taxon>
    </lineage>
</organism>
<feature type="region of interest" description="Disordered" evidence="1">
    <location>
        <begin position="54"/>
        <end position="77"/>
    </location>
</feature>
<accession>A0A067K2H3</accession>
<proteinExistence type="predicted"/>
<dbReference type="AlphaFoldDB" id="A0A067K2H3"/>
<evidence type="ECO:0000313" key="3">
    <source>
        <dbReference type="Proteomes" id="UP000027138"/>
    </source>
</evidence>
<dbReference type="Proteomes" id="UP000027138">
    <property type="component" value="Unassembled WGS sequence"/>
</dbReference>
<keyword evidence="3" id="KW-1185">Reference proteome</keyword>
<protein>
    <submittedName>
        <fullName evidence="2">Uncharacterized protein</fullName>
    </submittedName>
</protein>
<name>A0A067K2H3_JATCU</name>
<sequence length="100" mass="10990">MLEMHLVSPYRMSLLGCTHVSIDDYNKVCQLYEATRLILAEAKLSDEHISRVDMVPPAGRGRGMRHGGHTGHGAGCRPVIIEETEESGSEYSEATTSKMS</sequence>
<gene>
    <name evidence="2" type="ORF">JCGZ_16665</name>
</gene>